<feature type="compositionally biased region" description="Polar residues" evidence="1">
    <location>
        <begin position="103"/>
        <end position="112"/>
    </location>
</feature>
<name>A0A6P5MV14_ARADU</name>
<evidence type="ECO:0000313" key="2">
    <source>
        <dbReference type="Proteomes" id="UP000515211"/>
    </source>
</evidence>
<feature type="region of interest" description="Disordered" evidence="1">
    <location>
        <begin position="69"/>
        <end position="230"/>
    </location>
</feature>
<protein>
    <submittedName>
        <fullName evidence="3 4">Pre-mRNA-splicing factor cwc22-like</fullName>
    </submittedName>
</protein>
<evidence type="ECO:0000313" key="4">
    <source>
        <dbReference type="RefSeq" id="XP_052109847.1"/>
    </source>
</evidence>
<feature type="compositionally biased region" description="Polar residues" evidence="1">
    <location>
        <begin position="120"/>
        <end position="136"/>
    </location>
</feature>
<proteinExistence type="predicted"/>
<dbReference type="KEGG" id="adu:110275275"/>
<keyword evidence="2" id="KW-1185">Reference proteome</keyword>
<evidence type="ECO:0000313" key="3">
    <source>
        <dbReference type="RefSeq" id="XP_020986658.1"/>
    </source>
</evidence>
<organism evidence="2 3">
    <name type="scientific">Arachis duranensis</name>
    <name type="common">Wild peanut</name>
    <dbReference type="NCBI Taxonomy" id="130453"/>
    <lineage>
        <taxon>Eukaryota</taxon>
        <taxon>Viridiplantae</taxon>
        <taxon>Streptophyta</taxon>
        <taxon>Embryophyta</taxon>
        <taxon>Tracheophyta</taxon>
        <taxon>Spermatophyta</taxon>
        <taxon>Magnoliopsida</taxon>
        <taxon>eudicotyledons</taxon>
        <taxon>Gunneridae</taxon>
        <taxon>Pentapetalae</taxon>
        <taxon>rosids</taxon>
        <taxon>fabids</taxon>
        <taxon>Fabales</taxon>
        <taxon>Fabaceae</taxon>
        <taxon>Papilionoideae</taxon>
        <taxon>50 kb inversion clade</taxon>
        <taxon>dalbergioids sensu lato</taxon>
        <taxon>Dalbergieae</taxon>
        <taxon>Pterocarpus clade</taxon>
        <taxon>Arachis</taxon>
    </lineage>
</organism>
<dbReference type="RefSeq" id="XP_052109847.1">
    <property type="nucleotide sequence ID" value="XM_052253887.1"/>
</dbReference>
<dbReference type="GeneID" id="110275275"/>
<feature type="compositionally biased region" description="Polar residues" evidence="1">
    <location>
        <begin position="143"/>
        <end position="164"/>
    </location>
</feature>
<dbReference type="Proteomes" id="UP000515211">
    <property type="component" value="Chromosome 9"/>
</dbReference>
<gene>
    <name evidence="3 4" type="primary">LOC110275275</name>
</gene>
<evidence type="ECO:0000256" key="1">
    <source>
        <dbReference type="SAM" id="MobiDB-lite"/>
    </source>
</evidence>
<dbReference type="RefSeq" id="XP_020986658.1">
    <property type="nucleotide sequence ID" value="XM_021130999.2"/>
</dbReference>
<feature type="region of interest" description="Disordered" evidence="1">
    <location>
        <begin position="35"/>
        <end position="54"/>
    </location>
</feature>
<feature type="compositionally biased region" description="Polar residues" evidence="1">
    <location>
        <begin position="190"/>
        <end position="205"/>
    </location>
</feature>
<sequence>MDSYVDDYYKRETYVKCYDLIINSLNGPDLLEHTNLDDVIPPPYRKSSHRLVKKRKRGLEIHKCSNCGVSGHKRERCSNPPLSVQPPKQSAVKKTNGGKKRSISQPAVQSATKGRKRSKLQGNSSSQPQPATSITPITRFKSSDSQPIPKPTTQASRPKTTPAATPQRRPKIKPIRSSTQPPPATKEKGTSSSSQPVMNKVSFSHNIALRVSPRKLRRMTKLPPRAWKKL</sequence>
<dbReference type="AlphaFoldDB" id="A0A6P5MV14"/>
<reference evidence="3 4" key="2">
    <citation type="submission" date="2025-04" db="UniProtKB">
        <authorList>
            <consortium name="RefSeq"/>
        </authorList>
    </citation>
    <scope>IDENTIFICATION</scope>
    <source>
        <tissue evidence="3 4">Whole plant</tissue>
    </source>
</reference>
<accession>A0A6P5MV14</accession>
<reference evidence="2" key="1">
    <citation type="journal article" date="2016" name="Nat. Genet.">
        <title>The genome sequences of Arachis duranensis and Arachis ipaensis, the diploid ancestors of cultivated peanut.</title>
        <authorList>
            <person name="Bertioli D.J."/>
            <person name="Cannon S.B."/>
            <person name="Froenicke L."/>
            <person name="Huang G."/>
            <person name="Farmer A.D."/>
            <person name="Cannon E.K."/>
            <person name="Liu X."/>
            <person name="Gao D."/>
            <person name="Clevenger J."/>
            <person name="Dash S."/>
            <person name="Ren L."/>
            <person name="Moretzsohn M.C."/>
            <person name="Shirasawa K."/>
            <person name="Huang W."/>
            <person name="Vidigal B."/>
            <person name="Abernathy B."/>
            <person name="Chu Y."/>
            <person name="Niederhuth C.E."/>
            <person name="Umale P."/>
            <person name="Araujo A.C."/>
            <person name="Kozik A."/>
            <person name="Kim K.D."/>
            <person name="Burow M.D."/>
            <person name="Varshney R.K."/>
            <person name="Wang X."/>
            <person name="Zhang X."/>
            <person name="Barkley N."/>
            <person name="Guimaraes P.M."/>
            <person name="Isobe S."/>
            <person name="Guo B."/>
            <person name="Liao B."/>
            <person name="Stalker H.T."/>
            <person name="Schmitz R.J."/>
            <person name="Scheffler B.E."/>
            <person name="Leal-Bertioli S.C."/>
            <person name="Xun X."/>
            <person name="Jackson S.A."/>
            <person name="Michelmore R."/>
            <person name="Ozias-Akins P."/>
        </authorList>
    </citation>
    <scope>NUCLEOTIDE SEQUENCE [LARGE SCALE GENOMIC DNA]</scope>
    <source>
        <strain evidence="2">cv. V14167</strain>
    </source>
</reference>
<feature type="compositionally biased region" description="Basic residues" evidence="1">
    <location>
        <begin position="212"/>
        <end position="230"/>
    </location>
</feature>